<feature type="domain" description="Spore germination GerAC-like C-terminal" evidence="9">
    <location>
        <begin position="245"/>
        <end position="411"/>
    </location>
</feature>
<dbReference type="Pfam" id="PF05504">
    <property type="entry name" value="Spore_GerAC"/>
    <property type="match status" value="1"/>
</dbReference>
<proteinExistence type="inferred from homology"/>
<dbReference type="PANTHER" id="PTHR35789">
    <property type="entry name" value="SPORE GERMINATION PROTEIN B3"/>
    <property type="match status" value="1"/>
</dbReference>
<evidence type="ECO:0000259" key="9">
    <source>
        <dbReference type="Pfam" id="PF05504"/>
    </source>
</evidence>
<accession>A0A1W1W2T5</accession>
<evidence type="ECO:0000313" key="12">
    <source>
        <dbReference type="Proteomes" id="UP000192569"/>
    </source>
</evidence>
<evidence type="ECO:0000256" key="7">
    <source>
        <dbReference type="ARBA" id="ARBA00023288"/>
    </source>
</evidence>
<sequence length="434" mass="47819">MFLKRPRVYLIFLLLSVLFLSGCWSRREIEELALVMAVAADTEGDRDIRLSVFIVNPREIGGGQPSGAGAGGGTNKVPGEIVSTTGSDFTEAARRIEEQVPRRLFWAHNRVIIVGDKLARRGLNWLDWFSRDRQMRLTTPVILAPGEARQVLDLPPGVELIPGEIISGILNNHVTLKVELKELLSMWQAKGDNPVLPRVTLVSAQEHSGSKTQGAGGRNPEGQGGAGGGEGRTQQKAGPAAIRFDGAGVFRKEKLIGYLNHLETLGTMWLRGEVKEGVLTFNCPEHPGGQVSVRFHRSQTKVIPQVEGDKITFLVKIKSEGDLIEQTCQESLVAVEKIEELEKALYHELDKRVQAALKKAQRELKTDIFGFGEVLHRENPRFWRKVEDNWNEVFTGVEVKLEAQVSIRRIGMSYNPAGGGGRNTGGKMVSPGGR</sequence>
<evidence type="ECO:0000256" key="8">
    <source>
        <dbReference type="SAM" id="MobiDB-lite"/>
    </source>
</evidence>
<keyword evidence="6" id="KW-0564">Palmitate</keyword>
<protein>
    <submittedName>
        <fullName evidence="11">Spore germination protein KC</fullName>
    </submittedName>
</protein>
<keyword evidence="3" id="KW-0309">Germination</keyword>
<keyword evidence="12" id="KW-1185">Reference proteome</keyword>
<evidence type="ECO:0000256" key="1">
    <source>
        <dbReference type="ARBA" id="ARBA00004635"/>
    </source>
</evidence>
<dbReference type="AlphaFoldDB" id="A0A1W1W2T5"/>
<organism evidence="11 12">
    <name type="scientific">Thermanaeromonas toyohensis ToBE</name>
    <dbReference type="NCBI Taxonomy" id="698762"/>
    <lineage>
        <taxon>Bacteria</taxon>
        <taxon>Bacillati</taxon>
        <taxon>Bacillota</taxon>
        <taxon>Clostridia</taxon>
        <taxon>Neomoorellales</taxon>
        <taxon>Neomoorellaceae</taxon>
        <taxon>Thermanaeromonas</taxon>
    </lineage>
</organism>
<dbReference type="InterPro" id="IPR038501">
    <property type="entry name" value="Spore_GerAC_C_sf"/>
</dbReference>
<feature type="region of interest" description="Disordered" evidence="8">
    <location>
        <begin position="205"/>
        <end position="237"/>
    </location>
</feature>
<reference evidence="11 12" key="1">
    <citation type="submission" date="2017-04" db="EMBL/GenBank/DDBJ databases">
        <authorList>
            <person name="Afonso C.L."/>
            <person name="Miller P.J."/>
            <person name="Scott M.A."/>
            <person name="Spackman E."/>
            <person name="Goraichik I."/>
            <person name="Dimitrov K.M."/>
            <person name="Suarez D.L."/>
            <person name="Swayne D.E."/>
        </authorList>
    </citation>
    <scope>NUCLEOTIDE SEQUENCE [LARGE SCALE GENOMIC DNA]</scope>
    <source>
        <strain evidence="11 12">ToBE</strain>
    </source>
</reference>
<dbReference type="Pfam" id="PF25198">
    <property type="entry name" value="Spore_GerAC_N"/>
    <property type="match status" value="1"/>
</dbReference>
<dbReference type="GO" id="GO:0016020">
    <property type="term" value="C:membrane"/>
    <property type="evidence" value="ECO:0007669"/>
    <property type="project" value="UniProtKB-SubCell"/>
</dbReference>
<keyword evidence="7" id="KW-0449">Lipoprotein</keyword>
<keyword evidence="5" id="KW-0472">Membrane</keyword>
<dbReference type="Gene3D" id="3.30.300.210">
    <property type="entry name" value="Nutrient germinant receptor protein C, domain 3"/>
    <property type="match status" value="1"/>
</dbReference>
<evidence type="ECO:0000256" key="4">
    <source>
        <dbReference type="ARBA" id="ARBA00022729"/>
    </source>
</evidence>
<dbReference type="InterPro" id="IPR057336">
    <property type="entry name" value="GerAC_N"/>
</dbReference>
<dbReference type="InterPro" id="IPR008844">
    <property type="entry name" value="Spore_GerAC-like"/>
</dbReference>
<comment type="similarity">
    <text evidence="2">Belongs to the GerABKC lipoprotein family.</text>
</comment>
<dbReference type="PROSITE" id="PS51257">
    <property type="entry name" value="PROKAR_LIPOPROTEIN"/>
    <property type="match status" value="1"/>
</dbReference>
<evidence type="ECO:0000256" key="3">
    <source>
        <dbReference type="ARBA" id="ARBA00022544"/>
    </source>
</evidence>
<dbReference type="OrthoDB" id="9816067at2"/>
<evidence type="ECO:0000259" key="10">
    <source>
        <dbReference type="Pfam" id="PF25198"/>
    </source>
</evidence>
<evidence type="ECO:0000313" key="11">
    <source>
        <dbReference type="EMBL" id="SMB99813.1"/>
    </source>
</evidence>
<feature type="domain" description="Spore germination protein N-terminal" evidence="10">
    <location>
        <begin position="26"/>
        <end position="200"/>
    </location>
</feature>
<comment type="subcellular location">
    <subcellularLocation>
        <location evidence="1">Membrane</location>
        <topology evidence="1">Lipid-anchor</topology>
    </subcellularLocation>
</comment>
<evidence type="ECO:0000256" key="2">
    <source>
        <dbReference type="ARBA" id="ARBA00007886"/>
    </source>
</evidence>
<dbReference type="EMBL" id="LT838272">
    <property type="protein sequence ID" value="SMB99813.1"/>
    <property type="molecule type" value="Genomic_DNA"/>
</dbReference>
<dbReference type="GO" id="GO:0009847">
    <property type="term" value="P:spore germination"/>
    <property type="evidence" value="ECO:0007669"/>
    <property type="project" value="InterPro"/>
</dbReference>
<gene>
    <name evidence="11" type="ORF">SAMN00808754_3108</name>
</gene>
<dbReference type="InterPro" id="IPR046953">
    <property type="entry name" value="Spore_GerAC-like_C"/>
</dbReference>
<feature type="region of interest" description="Disordered" evidence="8">
    <location>
        <begin position="414"/>
        <end position="434"/>
    </location>
</feature>
<name>A0A1W1W2T5_9FIRM</name>
<evidence type="ECO:0000256" key="6">
    <source>
        <dbReference type="ARBA" id="ARBA00023139"/>
    </source>
</evidence>
<dbReference type="PANTHER" id="PTHR35789:SF1">
    <property type="entry name" value="SPORE GERMINATION PROTEIN B3"/>
    <property type="match status" value="1"/>
</dbReference>
<dbReference type="NCBIfam" id="TIGR02887">
    <property type="entry name" value="spore_ger_x_C"/>
    <property type="match status" value="1"/>
</dbReference>
<dbReference type="STRING" id="698762.SAMN00808754_3108"/>
<dbReference type="RefSeq" id="WP_084666760.1">
    <property type="nucleotide sequence ID" value="NZ_LT838272.1"/>
</dbReference>
<dbReference type="Proteomes" id="UP000192569">
    <property type="component" value="Chromosome I"/>
</dbReference>
<keyword evidence="4" id="KW-0732">Signal</keyword>
<evidence type="ECO:0000256" key="5">
    <source>
        <dbReference type="ARBA" id="ARBA00023136"/>
    </source>
</evidence>
<feature type="compositionally biased region" description="Gly residues" evidence="8">
    <location>
        <begin position="214"/>
        <end position="231"/>
    </location>
</feature>